<feature type="transmembrane region" description="Helical" evidence="6">
    <location>
        <begin position="277"/>
        <end position="293"/>
    </location>
</feature>
<evidence type="ECO:0000313" key="9">
    <source>
        <dbReference type="Proteomes" id="UP000199473"/>
    </source>
</evidence>
<evidence type="ECO:0000256" key="2">
    <source>
        <dbReference type="ARBA" id="ARBA00022475"/>
    </source>
</evidence>
<dbReference type="SUPFAM" id="SSF103473">
    <property type="entry name" value="MFS general substrate transporter"/>
    <property type="match status" value="1"/>
</dbReference>
<evidence type="ECO:0000256" key="3">
    <source>
        <dbReference type="ARBA" id="ARBA00022692"/>
    </source>
</evidence>
<evidence type="ECO:0000256" key="1">
    <source>
        <dbReference type="ARBA" id="ARBA00004651"/>
    </source>
</evidence>
<feature type="transmembrane region" description="Helical" evidence="6">
    <location>
        <begin position="214"/>
        <end position="238"/>
    </location>
</feature>
<name>A0A1I4AC77_9PROT</name>
<evidence type="ECO:0000313" key="8">
    <source>
        <dbReference type="EMBL" id="SFK53561.1"/>
    </source>
</evidence>
<organism evidence="8 9">
    <name type="scientific">Falsiroseomonas stagni DSM 19981</name>
    <dbReference type="NCBI Taxonomy" id="1123062"/>
    <lineage>
        <taxon>Bacteria</taxon>
        <taxon>Pseudomonadati</taxon>
        <taxon>Pseudomonadota</taxon>
        <taxon>Alphaproteobacteria</taxon>
        <taxon>Acetobacterales</taxon>
        <taxon>Roseomonadaceae</taxon>
        <taxon>Falsiroseomonas</taxon>
    </lineage>
</organism>
<feature type="transmembrane region" description="Helical" evidence="6">
    <location>
        <begin position="100"/>
        <end position="122"/>
    </location>
</feature>
<proteinExistence type="predicted"/>
<keyword evidence="3 6" id="KW-0812">Transmembrane</keyword>
<keyword evidence="5 6" id="KW-0472">Membrane</keyword>
<evidence type="ECO:0000259" key="7">
    <source>
        <dbReference type="PROSITE" id="PS50850"/>
    </source>
</evidence>
<dbReference type="Proteomes" id="UP000199473">
    <property type="component" value="Unassembled WGS sequence"/>
</dbReference>
<keyword evidence="9" id="KW-1185">Reference proteome</keyword>
<dbReference type="GO" id="GO:0005886">
    <property type="term" value="C:plasma membrane"/>
    <property type="evidence" value="ECO:0007669"/>
    <property type="project" value="UniProtKB-SubCell"/>
</dbReference>
<feature type="transmembrane region" description="Helical" evidence="6">
    <location>
        <begin position="299"/>
        <end position="316"/>
    </location>
</feature>
<gene>
    <name evidence="8" type="ORF">SAMN02745775_103295</name>
</gene>
<dbReference type="Pfam" id="PF07690">
    <property type="entry name" value="MFS_1"/>
    <property type="match status" value="1"/>
</dbReference>
<protein>
    <submittedName>
        <fullName evidence="8">Predicted arabinose efflux permease, MFS family</fullName>
    </submittedName>
</protein>
<dbReference type="EMBL" id="FOSQ01000003">
    <property type="protein sequence ID" value="SFK53561.1"/>
    <property type="molecule type" value="Genomic_DNA"/>
</dbReference>
<evidence type="ECO:0000256" key="4">
    <source>
        <dbReference type="ARBA" id="ARBA00022989"/>
    </source>
</evidence>
<dbReference type="Gene3D" id="1.20.1250.20">
    <property type="entry name" value="MFS general substrate transporter like domains"/>
    <property type="match status" value="1"/>
</dbReference>
<feature type="transmembrane region" description="Helical" evidence="6">
    <location>
        <begin position="134"/>
        <end position="156"/>
    </location>
</feature>
<keyword evidence="4 6" id="KW-1133">Transmembrane helix</keyword>
<feature type="transmembrane region" description="Helical" evidence="6">
    <location>
        <begin position="336"/>
        <end position="354"/>
    </location>
</feature>
<dbReference type="OrthoDB" id="7930524at2"/>
<feature type="domain" description="Major facilitator superfamily (MFS) profile" evidence="7">
    <location>
        <begin position="10"/>
        <end position="390"/>
    </location>
</feature>
<dbReference type="InterPro" id="IPR036259">
    <property type="entry name" value="MFS_trans_sf"/>
</dbReference>
<dbReference type="InterPro" id="IPR011701">
    <property type="entry name" value="MFS"/>
</dbReference>
<dbReference type="PANTHER" id="PTHR43124">
    <property type="entry name" value="PURINE EFFLUX PUMP PBUE"/>
    <property type="match status" value="1"/>
</dbReference>
<dbReference type="AlphaFoldDB" id="A0A1I4AC77"/>
<dbReference type="RefSeq" id="WP_092959550.1">
    <property type="nucleotide sequence ID" value="NZ_FOSQ01000003.1"/>
</dbReference>
<evidence type="ECO:0000256" key="6">
    <source>
        <dbReference type="SAM" id="Phobius"/>
    </source>
</evidence>
<keyword evidence="2" id="KW-1003">Cell membrane</keyword>
<feature type="transmembrane region" description="Helical" evidence="6">
    <location>
        <begin position="162"/>
        <end position="180"/>
    </location>
</feature>
<comment type="subcellular location">
    <subcellularLocation>
        <location evidence="1">Cell membrane</location>
        <topology evidence="1">Multi-pass membrane protein</topology>
    </subcellularLocation>
</comment>
<accession>A0A1I4AC77</accession>
<feature type="transmembrane region" description="Helical" evidence="6">
    <location>
        <begin position="250"/>
        <end position="270"/>
    </location>
</feature>
<feature type="transmembrane region" description="Helical" evidence="6">
    <location>
        <begin position="76"/>
        <end position="94"/>
    </location>
</feature>
<dbReference type="PROSITE" id="PS50850">
    <property type="entry name" value="MFS"/>
    <property type="match status" value="1"/>
</dbReference>
<dbReference type="PANTHER" id="PTHR43124:SF3">
    <property type="entry name" value="CHLORAMPHENICOL EFFLUX PUMP RV0191"/>
    <property type="match status" value="1"/>
</dbReference>
<dbReference type="GO" id="GO:0022857">
    <property type="term" value="F:transmembrane transporter activity"/>
    <property type="evidence" value="ECO:0007669"/>
    <property type="project" value="InterPro"/>
</dbReference>
<dbReference type="InterPro" id="IPR050189">
    <property type="entry name" value="MFS_Efflux_Transporters"/>
</dbReference>
<feature type="transmembrane region" description="Helical" evidence="6">
    <location>
        <begin position="366"/>
        <end position="382"/>
    </location>
</feature>
<dbReference type="InterPro" id="IPR020846">
    <property type="entry name" value="MFS_dom"/>
</dbReference>
<sequence>MASPAGTGRLILILGLACFAANLAMRSLDPLVGVLAGEFRTTPETVALLATAFSLPYALVQPVLGPVGDAVGKRRVIRACLVVLALALVAHLFVTDLATLAVLRMIAGGAAGGTFPLCIATIGDRVRIEDRQLALSRLLVAGLTGSAAGALLAAALEPYLGWRGVSLLCAAAAAGAVLVLRPDAGEAPVEPRRLNLGEALARYRQLWSLRAARVLYGSVFLEGMMVFGIFPFIAPLVIERGLGGQREAGLAVAAFAAGGFLFAALAPAMLRIGGQRLTLRYGGFVAASGMVAQALAPSAWVLVAGCLVLGLGFYMMHSAIQTRVTEVAPMARGSAVAMHAFCFFMGQSLGPAVMGLGRGALGAEPPLFIAAAGLACLGLFLARPGDRPGRPKPG</sequence>
<evidence type="ECO:0000256" key="5">
    <source>
        <dbReference type="ARBA" id="ARBA00023136"/>
    </source>
</evidence>
<reference evidence="8 9" key="1">
    <citation type="submission" date="2016-10" db="EMBL/GenBank/DDBJ databases">
        <authorList>
            <person name="de Groot N.N."/>
        </authorList>
    </citation>
    <scope>NUCLEOTIDE SEQUENCE [LARGE SCALE GENOMIC DNA]</scope>
    <source>
        <strain evidence="8 9">DSM 19981</strain>
    </source>
</reference>
<feature type="transmembrane region" description="Helical" evidence="6">
    <location>
        <begin position="45"/>
        <end position="64"/>
    </location>
</feature>